<dbReference type="AlphaFoldDB" id="A0A419V3U9"/>
<reference evidence="1 2" key="1">
    <citation type="submission" date="2018-09" db="EMBL/GenBank/DDBJ databases">
        <title>Genomic Encyclopedia of Archaeal and Bacterial Type Strains, Phase II (KMG-II): from individual species to whole genera.</title>
        <authorList>
            <person name="Goeker M."/>
        </authorList>
    </citation>
    <scope>NUCLEOTIDE SEQUENCE [LARGE SCALE GENOMIC DNA]</scope>
    <source>
        <strain evidence="1 2">DSM 17008</strain>
    </source>
</reference>
<accession>A0A419V3U9</accession>
<name>A0A419V3U9_9BACL</name>
<proteinExistence type="predicted"/>
<gene>
    <name evidence="1" type="ORF">ATL39_2366</name>
</gene>
<evidence type="ECO:0000313" key="1">
    <source>
        <dbReference type="EMBL" id="RKD73160.1"/>
    </source>
</evidence>
<keyword evidence="2" id="KW-1185">Reference proteome</keyword>
<dbReference type="Proteomes" id="UP000285120">
    <property type="component" value="Unassembled WGS sequence"/>
</dbReference>
<evidence type="ECO:0000313" key="2">
    <source>
        <dbReference type="Proteomes" id="UP000285120"/>
    </source>
</evidence>
<sequence>MISHFQWKEIKNNWINREWAVSFYYKGEHINGSYFKDGSMELPIDSFTQEEQEKIKAQIHDLMLYHVYEDHHPET</sequence>
<dbReference type="EMBL" id="RAPK01000009">
    <property type="protein sequence ID" value="RKD73160.1"/>
    <property type="molecule type" value="Genomic_DNA"/>
</dbReference>
<dbReference type="Pfam" id="PF17277">
    <property type="entry name" value="DUF5342"/>
    <property type="match status" value="1"/>
</dbReference>
<dbReference type="InterPro" id="IPR017263">
    <property type="entry name" value="UCP037692"/>
</dbReference>
<protein>
    <submittedName>
        <fullName evidence="1">Uncharacterized protein</fullName>
    </submittedName>
</protein>
<dbReference type="PIRSF" id="PIRSF037692">
    <property type="entry name" value="UCP037692"/>
    <property type="match status" value="1"/>
</dbReference>
<organism evidence="1 2">
    <name type="scientific">Sinobaca qinghaiensis</name>
    <dbReference type="NCBI Taxonomy" id="342944"/>
    <lineage>
        <taxon>Bacteria</taxon>
        <taxon>Bacillati</taxon>
        <taxon>Bacillota</taxon>
        <taxon>Bacilli</taxon>
        <taxon>Bacillales</taxon>
        <taxon>Sporolactobacillaceae</taxon>
        <taxon>Sinobaca</taxon>
    </lineage>
</organism>
<comment type="caution">
    <text evidence="1">The sequence shown here is derived from an EMBL/GenBank/DDBJ whole genome shotgun (WGS) entry which is preliminary data.</text>
</comment>
<dbReference type="RefSeq" id="WP_120193535.1">
    <property type="nucleotide sequence ID" value="NZ_RAPK01000009.1"/>
</dbReference>
<dbReference type="OrthoDB" id="2736244at2"/>